<dbReference type="Gene3D" id="2.170.130.10">
    <property type="entry name" value="TonB-dependent receptor, plug domain"/>
    <property type="match status" value="1"/>
</dbReference>
<name>A0ABY8FTE3_9SPHN</name>
<evidence type="ECO:0000256" key="5">
    <source>
        <dbReference type="ARBA" id="ARBA00022729"/>
    </source>
</evidence>
<evidence type="ECO:0000313" key="13">
    <source>
        <dbReference type="EMBL" id="WFL78278.1"/>
    </source>
</evidence>
<dbReference type="InterPro" id="IPR036942">
    <property type="entry name" value="Beta-barrel_TonB_sf"/>
</dbReference>
<comment type="similarity">
    <text evidence="10">Belongs to the TonB-dependent receptor family.</text>
</comment>
<evidence type="ECO:0000256" key="2">
    <source>
        <dbReference type="ARBA" id="ARBA00022448"/>
    </source>
</evidence>
<keyword evidence="14" id="KW-1185">Reference proteome</keyword>
<evidence type="ECO:0000256" key="6">
    <source>
        <dbReference type="ARBA" id="ARBA00023077"/>
    </source>
</evidence>
<dbReference type="InterPro" id="IPR037066">
    <property type="entry name" value="Plug_dom_sf"/>
</dbReference>
<keyword evidence="6 10" id="KW-0798">TonB box</keyword>
<dbReference type="PANTHER" id="PTHR30069">
    <property type="entry name" value="TONB-DEPENDENT OUTER MEMBRANE RECEPTOR"/>
    <property type="match status" value="1"/>
</dbReference>
<organism evidence="13 14">
    <name type="scientific">Altererythrobacter arenosus</name>
    <dbReference type="NCBI Taxonomy" id="3032592"/>
    <lineage>
        <taxon>Bacteria</taxon>
        <taxon>Pseudomonadati</taxon>
        <taxon>Pseudomonadota</taxon>
        <taxon>Alphaproteobacteria</taxon>
        <taxon>Sphingomonadales</taxon>
        <taxon>Erythrobacteraceae</taxon>
        <taxon>Altererythrobacter</taxon>
    </lineage>
</organism>
<dbReference type="SUPFAM" id="SSF56935">
    <property type="entry name" value="Porins"/>
    <property type="match status" value="1"/>
</dbReference>
<dbReference type="Pfam" id="PF07715">
    <property type="entry name" value="Plug"/>
    <property type="match status" value="1"/>
</dbReference>
<keyword evidence="9" id="KW-0998">Cell outer membrane</keyword>
<evidence type="ECO:0000256" key="3">
    <source>
        <dbReference type="ARBA" id="ARBA00022452"/>
    </source>
</evidence>
<comment type="subcellular location">
    <subcellularLocation>
        <location evidence="1">Cell outer membrane</location>
        <topology evidence="1">Multi-pass membrane protein</topology>
    </subcellularLocation>
</comment>
<dbReference type="Proteomes" id="UP001215827">
    <property type="component" value="Chromosome"/>
</dbReference>
<gene>
    <name evidence="13" type="ORF">P7228_04225</name>
</gene>
<reference evidence="13 14" key="1">
    <citation type="submission" date="2023-03" db="EMBL/GenBank/DDBJ databases">
        <title>Altererythrobacter sp. CAU 1644 isolated from sand.</title>
        <authorList>
            <person name="Kim W."/>
        </authorList>
    </citation>
    <scope>NUCLEOTIDE SEQUENCE [LARGE SCALE GENOMIC DNA]</scope>
    <source>
        <strain evidence="13 14">CAU 1644</strain>
    </source>
</reference>
<evidence type="ECO:0000256" key="10">
    <source>
        <dbReference type="RuleBase" id="RU003357"/>
    </source>
</evidence>
<sequence length="754" mass="84029">MIALREGSDLALRSIGPKENWRQVHPMCRFRCCYSCMHARKTTDRPRKSTSMRTICSVRYPGRGPPSLAALALVILGIVPSTDARAQPLAQIPDPALSDVASSPEIISADAFDQYSPQTALDAVELIPGFNIREVETRRGIGTNETNVLINGRRVTGKLDDVVATLRRIPFEDVIRIEIGDAADFNIVGVAGDAVNIVTGTNDLSGQFSWNPVFRIRRTDPVLLDGSVSLSGSSGPFEYTFGFENTSLRDGAAGPELVFLADGSLVDRRDEVFELDLDRPRISGNLRYEGSNSHEGNVSFAAARSYFDFEEVSFRLTGDPMEQTRTLAQRQRERSWEVSADYQFPFIGGTLKLIGVRREESLPVTTSVTTEIAATQSASATVFTEDRQERQTTFRAEQRFGGKSGNWLIAGEYGFNRFRNDTLLEFVGPDGDRTEIPLSGSDGTIEEERVEATLSYSGQVARDVALQATAGGEVSWIEQTGNTLSNRRFFRPKGVVTVNWQASEDLKVFAEVERRIGQIEFIDFLASVNLTDDQQNLANPDLRPPQSWDFEIGATKQFSGITRSTVRIFARDISDLVDRIPVGDLGDAIGNIESAWLYGVEWDSTLDLSGILTRGMRLDARIQLQESELEDPVTGRERRISNNLRHLVDIGFRHDVSGSNWVWGGNLEYVRRAADFRFDEFSVFRQGAVGSVFVEHKDVFAGIGIKATVEQSLGDFQQVDRTRFVARRGREIDFIERRERNKGLIFRFSVSGTF</sequence>
<keyword evidence="2" id="KW-0813">Transport</keyword>
<proteinExistence type="inferred from homology"/>
<evidence type="ECO:0000259" key="12">
    <source>
        <dbReference type="Pfam" id="PF07715"/>
    </source>
</evidence>
<evidence type="ECO:0000259" key="11">
    <source>
        <dbReference type="Pfam" id="PF00593"/>
    </source>
</evidence>
<feature type="domain" description="TonB-dependent receptor-like beta-barrel" evidence="11">
    <location>
        <begin position="293"/>
        <end position="687"/>
    </location>
</feature>
<dbReference type="Gene3D" id="2.40.170.20">
    <property type="entry name" value="TonB-dependent receptor, beta-barrel domain"/>
    <property type="match status" value="1"/>
</dbReference>
<dbReference type="InterPro" id="IPR039426">
    <property type="entry name" value="TonB-dep_rcpt-like"/>
</dbReference>
<accession>A0ABY8FTE3</accession>
<evidence type="ECO:0000256" key="4">
    <source>
        <dbReference type="ARBA" id="ARBA00022692"/>
    </source>
</evidence>
<keyword evidence="4" id="KW-0812">Transmembrane</keyword>
<dbReference type="PANTHER" id="PTHR30069:SF29">
    <property type="entry name" value="HEMOGLOBIN AND HEMOGLOBIN-HAPTOGLOBIN-BINDING PROTEIN 1-RELATED"/>
    <property type="match status" value="1"/>
</dbReference>
<evidence type="ECO:0000256" key="7">
    <source>
        <dbReference type="ARBA" id="ARBA00023136"/>
    </source>
</evidence>
<evidence type="ECO:0000256" key="9">
    <source>
        <dbReference type="ARBA" id="ARBA00023237"/>
    </source>
</evidence>
<evidence type="ECO:0000256" key="1">
    <source>
        <dbReference type="ARBA" id="ARBA00004571"/>
    </source>
</evidence>
<evidence type="ECO:0000313" key="14">
    <source>
        <dbReference type="Proteomes" id="UP001215827"/>
    </source>
</evidence>
<evidence type="ECO:0000256" key="8">
    <source>
        <dbReference type="ARBA" id="ARBA00023170"/>
    </source>
</evidence>
<feature type="domain" description="TonB-dependent receptor plug" evidence="12">
    <location>
        <begin position="97"/>
        <end position="180"/>
    </location>
</feature>
<dbReference type="InterPro" id="IPR000531">
    <property type="entry name" value="Beta-barrel_TonB"/>
</dbReference>
<keyword evidence="8 13" id="KW-0675">Receptor</keyword>
<keyword evidence="3" id="KW-1134">Transmembrane beta strand</keyword>
<dbReference type="RefSeq" id="WP_278016968.1">
    <property type="nucleotide sequence ID" value="NZ_CP121106.1"/>
</dbReference>
<keyword evidence="7 10" id="KW-0472">Membrane</keyword>
<dbReference type="EMBL" id="CP121106">
    <property type="protein sequence ID" value="WFL78278.1"/>
    <property type="molecule type" value="Genomic_DNA"/>
</dbReference>
<keyword evidence="5" id="KW-0732">Signal</keyword>
<protein>
    <submittedName>
        <fullName evidence="13">TonB-dependent receptor</fullName>
    </submittedName>
</protein>
<dbReference type="Pfam" id="PF00593">
    <property type="entry name" value="TonB_dep_Rec_b-barrel"/>
    <property type="match status" value="1"/>
</dbReference>
<dbReference type="InterPro" id="IPR012910">
    <property type="entry name" value="Plug_dom"/>
</dbReference>